<keyword evidence="11" id="KW-1185">Reference proteome</keyword>
<dbReference type="GO" id="GO:0008270">
    <property type="term" value="F:zinc ion binding"/>
    <property type="evidence" value="ECO:0007669"/>
    <property type="project" value="UniProtKB-KW"/>
</dbReference>
<dbReference type="PANTHER" id="PTHR23235">
    <property type="entry name" value="KRUEPPEL-LIKE TRANSCRIPTION FACTOR"/>
    <property type="match status" value="1"/>
</dbReference>
<organism evidence="10 11">
    <name type="scientific">Favolaschia claudopus</name>
    <dbReference type="NCBI Taxonomy" id="2862362"/>
    <lineage>
        <taxon>Eukaryota</taxon>
        <taxon>Fungi</taxon>
        <taxon>Dikarya</taxon>
        <taxon>Basidiomycota</taxon>
        <taxon>Agaricomycotina</taxon>
        <taxon>Agaricomycetes</taxon>
        <taxon>Agaricomycetidae</taxon>
        <taxon>Agaricales</taxon>
        <taxon>Marasmiineae</taxon>
        <taxon>Mycenaceae</taxon>
        <taxon>Favolaschia</taxon>
    </lineage>
</organism>
<accession>A0AAW0CDX4</accession>
<dbReference type="EMBL" id="JAWWNJ010000019">
    <property type="protein sequence ID" value="KAK7036233.1"/>
    <property type="molecule type" value="Genomic_DNA"/>
</dbReference>
<feature type="compositionally biased region" description="Polar residues" evidence="8">
    <location>
        <begin position="86"/>
        <end position="96"/>
    </location>
</feature>
<keyword evidence="3 7" id="KW-0863">Zinc-finger</keyword>
<dbReference type="InterPro" id="IPR013087">
    <property type="entry name" value="Znf_C2H2_type"/>
</dbReference>
<dbReference type="PANTHER" id="PTHR23235:SF120">
    <property type="entry name" value="KRUPPEL-LIKE FACTOR 15"/>
    <property type="match status" value="1"/>
</dbReference>
<keyword evidence="2" id="KW-0677">Repeat</keyword>
<dbReference type="GO" id="GO:0000981">
    <property type="term" value="F:DNA-binding transcription factor activity, RNA polymerase II-specific"/>
    <property type="evidence" value="ECO:0007669"/>
    <property type="project" value="TreeGrafter"/>
</dbReference>
<evidence type="ECO:0000256" key="5">
    <source>
        <dbReference type="ARBA" id="ARBA00023015"/>
    </source>
</evidence>
<protein>
    <recommendedName>
        <fullName evidence="9">C2H2-type domain-containing protein</fullName>
    </recommendedName>
</protein>
<keyword evidence="1" id="KW-0479">Metal-binding</keyword>
<keyword evidence="6" id="KW-0804">Transcription</keyword>
<evidence type="ECO:0000256" key="8">
    <source>
        <dbReference type="SAM" id="MobiDB-lite"/>
    </source>
</evidence>
<evidence type="ECO:0000256" key="3">
    <source>
        <dbReference type="ARBA" id="ARBA00022771"/>
    </source>
</evidence>
<dbReference type="Proteomes" id="UP001362999">
    <property type="component" value="Unassembled WGS sequence"/>
</dbReference>
<evidence type="ECO:0000313" key="10">
    <source>
        <dbReference type="EMBL" id="KAK7036233.1"/>
    </source>
</evidence>
<dbReference type="InterPro" id="IPR036236">
    <property type="entry name" value="Znf_C2H2_sf"/>
</dbReference>
<keyword evidence="5" id="KW-0805">Transcription regulation</keyword>
<feature type="domain" description="C2H2-type" evidence="9">
    <location>
        <begin position="157"/>
        <end position="186"/>
    </location>
</feature>
<gene>
    <name evidence="10" type="ORF">R3P38DRAFT_2911094</name>
</gene>
<evidence type="ECO:0000256" key="2">
    <source>
        <dbReference type="ARBA" id="ARBA00022737"/>
    </source>
</evidence>
<dbReference type="Pfam" id="PF00096">
    <property type="entry name" value="zf-C2H2"/>
    <property type="match status" value="2"/>
</dbReference>
<reference evidence="10 11" key="1">
    <citation type="journal article" date="2024" name="J Genomics">
        <title>Draft genome sequencing and assembly of Favolaschia claudopus CIRM-BRFM 2984 isolated from oak limbs.</title>
        <authorList>
            <person name="Navarro D."/>
            <person name="Drula E."/>
            <person name="Chaduli D."/>
            <person name="Cazenave R."/>
            <person name="Ahrendt S."/>
            <person name="Wang J."/>
            <person name="Lipzen A."/>
            <person name="Daum C."/>
            <person name="Barry K."/>
            <person name="Grigoriev I.V."/>
            <person name="Favel A."/>
            <person name="Rosso M.N."/>
            <person name="Martin F."/>
        </authorList>
    </citation>
    <scope>NUCLEOTIDE SEQUENCE [LARGE SCALE GENOMIC DNA]</scope>
    <source>
        <strain evidence="10 11">CIRM-BRFM 2984</strain>
    </source>
</reference>
<dbReference type="GO" id="GO:0000978">
    <property type="term" value="F:RNA polymerase II cis-regulatory region sequence-specific DNA binding"/>
    <property type="evidence" value="ECO:0007669"/>
    <property type="project" value="TreeGrafter"/>
</dbReference>
<feature type="compositionally biased region" description="Polar residues" evidence="8">
    <location>
        <begin position="65"/>
        <end position="74"/>
    </location>
</feature>
<dbReference type="FunFam" id="3.30.160.60:FF:000032">
    <property type="entry name" value="Krueppel-like factor 4"/>
    <property type="match status" value="1"/>
</dbReference>
<evidence type="ECO:0000256" key="4">
    <source>
        <dbReference type="ARBA" id="ARBA00022833"/>
    </source>
</evidence>
<comment type="caution">
    <text evidence="10">The sequence shown here is derived from an EMBL/GenBank/DDBJ whole genome shotgun (WGS) entry which is preliminary data.</text>
</comment>
<feature type="compositionally biased region" description="Basic residues" evidence="8">
    <location>
        <begin position="23"/>
        <end position="37"/>
    </location>
</feature>
<evidence type="ECO:0000256" key="6">
    <source>
        <dbReference type="ARBA" id="ARBA00023163"/>
    </source>
</evidence>
<evidence type="ECO:0000256" key="7">
    <source>
        <dbReference type="PROSITE-ProRule" id="PRU00042"/>
    </source>
</evidence>
<evidence type="ECO:0000313" key="11">
    <source>
        <dbReference type="Proteomes" id="UP001362999"/>
    </source>
</evidence>
<dbReference type="Gene3D" id="3.30.160.60">
    <property type="entry name" value="Classic Zinc Finger"/>
    <property type="match status" value="2"/>
</dbReference>
<feature type="region of interest" description="Disordered" evidence="8">
    <location>
        <begin position="1"/>
        <end position="152"/>
    </location>
</feature>
<dbReference type="AlphaFoldDB" id="A0AAW0CDX4"/>
<dbReference type="PROSITE" id="PS00028">
    <property type="entry name" value="ZINC_FINGER_C2H2_1"/>
    <property type="match status" value="2"/>
</dbReference>
<feature type="domain" description="C2H2-type" evidence="9">
    <location>
        <begin position="217"/>
        <end position="235"/>
    </location>
</feature>
<dbReference type="PROSITE" id="PS50157">
    <property type="entry name" value="ZINC_FINGER_C2H2_2"/>
    <property type="match status" value="3"/>
</dbReference>
<sequence>MALPTPPMLGYHIPLPDIGISSNHRRSQSNDTHRRRSWSPPTPMIGRHCRWYSASDTHSKPEGRTSAQQSQFRPNTPPEFSGYGWGSQSSASGTYDSETEGGFMGASPSVSPEVGIVHLPEETDYHAPHGGGIEKPRVTSTRTREASEQRRKKPAKYACPISGCKSTFTRRINLTGHIRAHKNERPFVCHWGGCGRRFARLHDCRRHEQLHAEEPSFGCDGCGKKFARLDALSRH</sequence>
<feature type="non-terminal residue" evidence="10">
    <location>
        <position position="235"/>
    </location>
</feature>
<name>A0AAW0CDX4_9AGAR</name>
<dbReference type="SUPFAM" id="SSF57667">
    <property type="entry name" value="beta-beta-alpha zinc fingers"/>
    <property type="match status" value="1"/>
</dbReference>
<proteinExistence type="predicted"/>
<keyword evidence="4" id="KW-0862">Zinc</keyword>
<dbReference type="SMART" id="SM00355">
    <property type="entry name" value="ZnF_C2H2"/>
    <property type="match status" value="2"/>
</dbReference>
<evidence type="ECO:0000259" key="9">
    <source>
        <dbReference type="PROSITE" id="PS50157"/>
    </source>
</evidence>
<feature type="compositionally biased region" description="Basic and acidic residues" evidence="8">
    <location>
        <begin position="119"/>
        <end position="149"/>
    </location>
</feature>
<evidence type="ECO:0000256" key="1">
    <source>
        <dbReference type="ARBA" id="ARBA00022723"/>
    </source>
</evidence>
<feature type="domain" description="C2H2-type" evidence="9">
    <location>
        <begin position="187"/>
        <end position="216"/>
    </location>
</feature>